<dbReference type="Proteomes" id="UP000030004">
    <property type="component" value="Unassembled WGS sequence"/>
</dbReference>
<dbReference type="AlphaFoldDB" id="A0A0A0EC40"/>
<protein>
    <submittedName>
        <fullName evidence="1">Uncharacterized protein</fullName>
    </submittedName>
</protein>
<dbReference type="STRING" id="1461694.ATO9_12755"/>
<comment type="caution">
    <text evidence="1">The sequence shown here is derived from an EMBL/GenBank/DDBJ whole genome shotgun (WGS) entry which is preliminary data.</text>
</comment>
<evidence type="ECO:0000313" key="2">
    <source>
        <dbReference type="Proteomes" id="UP000030004"/>
    </source>
</evidence>
<organism evidence="1 2">
    <name type="scientific">Pseudooceanicola atlanticus</name>
    <dbReference type="NCBI Taxonomy" id="1461694"/>
    <lineage>
        <taxon>Bacteria</taxon>
        <taxon>Pseudomonadati</taxon>
        <taxon>Pseudomonadota</taxon>
        <taxon>Alphaproteobacteria</taxon>
        <taxon>Rhodobacterales</taxon>
        <taxon>Paracoccaceae</taxon>
        <taxon>Pseudooceanicola</taxon>
    </lineage>
</organism>
<keyword evidence="2" id="KW-1185">Reference proteome</keyword>
<sequence>MASTPQNVAKIATKTDAIDMSGMSLLGTMVEASGPKALLRLSTGQVRKVAPGDRVGLAQIRAIGAGMVQVTGLGGTDTLTMP</sequence>
<dbReference type="eggNOG" id="ENOG503195B">
    <property type="taxonomic scope" value="Bacteria"/>
</dbReference>
<evidence type="ECO:0000313" key="1">
    <source>
        <dbReference type="EMBL" id="KGM48496.1"/>
    </source>
</evidence>
<reference evidence="1 2" key="1">
    <citation type="journal article" date="2015" name="Antonie Van Leeuwenhoek">
        <title>Pseudooceanicola atlanticus gen. nov. sp. nov., isolated from surface seawater of the Atlantic Ocean and reclassification of Oceanicola batsensis, Oceanicola marinus, Oceanicola nitratireducens, Oceanicola nanhaiensis, Oceanicola antarcticus and Oceanicola flagellatus, as Pseudooceanicola batsensis comb. nov., Pseudooceanicola marinus comb. nov., Pseudooceanicola nitratireducens comb. nov., Pseudooceanicola nanhaiensis comb. nov., Pseudooceanicola antarcticus comb. nov., and Pseudooceanicola flagellatus comb. nov.</title>
        <authorList>
            <person name="Lai Q."/>
            <person name="Li G."/>
            <person name="Liu X."/>
            <person name="Du Y."/>
            <person name="Sun F."/>
            <person name="Shao Z."/>
        </authorList>
    </citation>
    <scope>NUCLEOTIDE SEQUENCE [LARGE SCALE GENOMIC DNA]</scope>
    <source>
        <strain evidence="1 2">22II-s11g</strain>
    </source>
</reference>
<dbReference type="OrthoDB" id="7866170at2"/>
<dbReference type="RefSeq" id="WP_081979554.1">
    <property type="nucleotide sequence ID" value="NZ_AQQX01000004.1"/>
</dbReference>
<accession>A0A0A0EC40</accession>
<dbReference type="EMBL" id="AQQX01000004">
    <property type="protein sequence ID" value="KGM48496.1"/>
    <property type="molecule type" value="Genomic_DNA"/>
</dbReference>
<proteinExistence type="predicted"/>
<gene>
    <name evidence="1" type="ORF">ATO9_12755</name>
</gene>
<name>A0A0A0EC40_9RHOB</name>